<keyword evidence="2" id="KW-0472">Membrane</keyword>
<comment type="caution">
    <text evidence="4">The sequence shown here is derived from an EMBL/GenBank/DDBJ whole genome shotgun (WGS) entry which is preliminary data.</text>
</comment>
<accession>A0ABQ8SZJ8</accession>
<reference evidence="4 5" key="1">
    <citation type="journal article" date="2022" name="Allergy">
        <title>Genome assembly and annotation of Periplaneta americana reveal a comprehensive cockroach allergen profile.</title>
        <authorList>
            <person name="Wang L."/>
            <person name="Xiong Q."/>
            <person name="Saelim N."/>
            <person name="Wang L."/>
            <person name="Nong W."/>
            <person name="Wan A.T."/>
            <person name="Shi M."/>
            <person name="Liu X."/>
            <person name="Cao Q."/>
            <person name="Hui J.H.L."/>
            <person name="Sookrung N."/>
            <person name="Leung T.F."/>
            <person name="Tungtrongchitr A."/>
            <person name="Tsui S.K.W."/>
        </authorList>
    </citation>
    <scope>NUCLEOTIDE SEQUENCE [LARGE SCALE GENOMIC DNA]</scope>
    <source>
        <strain evidence="4">PWHHKU_190912</strain>
    </source>
</reference>
<feature type="domain" description="Glycogen debranching enzyme C-terminal" evidence="3">
    <location>
        <begin position="18"/>
        <end position="96"/>
    </location>
</feature>
<evidence type="ECO:0000259" key="3">
    <source>
        <dbReference type="Pfam" id="PF06202"/>
    </source>
</evidence>
<dbReference type="PANTHER" id="PTHR10569">
    <property type="entry name" value="GLYCOGEN DEBRANCHING ENZYME"/>
    <property type="match status" value="1"/>
</dbReference>
<proteinExistence type="predicted"/>
<feature type="region of interest" description="Disordered" evidence="1">
    <location>
        <begin position="308"/>
        <end position="348"/>
    </location>
</feature>
<dbReference type="InterPro" id="IPR008928">
    <property type="entry name" value="6-hairpin_glycosidase_sf"/>
</dbReference>
<sequence>MLLTRNPKFVTIETTHQEWLWPVGFFLRARLHFAREVGGEAELRRTAANTRSVLARHFVELQNSPWRGLPELTNKDGAYCRDSCRTQAWSMGCLLEGATSHAILSDPLTAAKASAALTQESGQQVVYSDQYFKFGQTLNGIVYPQPFTSFNTITLPVSQHEKPTHRPAYMPIFNSLRLKYGIYPGILLSENQNQATKACSVRDSVHRQRMLPIIKCIVPNESNVMLTNHLPNKQSASVAYDLSIVESQVTEIVHRDIRNLMSRVPLNGKVSLREIDKKCPIVGVFPAVVDTFHRKDVSILVRDEEENNPLLPLLPGSSDKRDSEFENKDHQEVEGLRNPTDSKRASLSKSSSSYSLAFSSSKNKSKGGFHMLDISDDYEMLPDCDVPEMMRAGTLPKEDLVMVPEEHSLKHGRSAGLRANIQESFSSIEPYPLPEAPSLLLLEPLLLMQQDIGTSKPKKRKRRKEQLTRSEQQKVARIMIGYTLAFFLLAIVTFYVVYFV</sequence>
<dbReference type="InterPro" id="IPR010401">
    <property type="entry name" value="AGL/Gdb1"/>
</dbReference>
<dbReference type="PANTHER" id="PTHR10569:SF2">
    <property type="entry name" value="GLYCOGEN DEBRANCHING ENZYME"/>
    <property type="match status" value="1"/>
</dbReference>
<gene>
    <name evidence="4" type="ORF">ANN_07774</name>
</gene>
<dbReference type="SUPFAM" id="SSF48208">
    <property type="entry name" value="Six-hairpin glycosidases"/>
    <property type="match status" value="1"/>
</dbReference>
<evidence type="ECO:0000256" key="2">
    <source>
        <dbReference type="SAM" id="Phobius"/>
    </source>
</evidence>
<keyword evidence="2" id="KW-0812">Transmembrane</keyword>
<organism evidence="4 5">
    <name type="scientific">Periplaneta americana</name>
    <name type="common">American cockroach</name>
    <name type="synonym">Blatta americana</name>
    <dbReference type="NCBI Taxonomy" id="6978"/>
    <lineage>
        <taxon>Eukaryota</taxon>
        <taxon>Metazoa</taxon>
        <taxon>Ecdysozoa</taxon>
        <taxon>Arthropoda</taxon>
        <taxon>Hexapoda</taxon>
        <taxon>Insecta</taxon>
        <taxon>Pterygota</taxon>
        <taxon>Neoptera</taxon>
        <taxon>Polyneoptera</taxon>
        <taxon>Dictyoptera</taxon>
        <taxon>Blattodea</taxon>
        <taxon>Blattoidea</taxon>
        <taxon>Blattidae</taxon>
        <taxon>Blattinae</taxon>
        <taxon>Periplaneta</taxon>
    </lineage>
</organism>
<feature type="compositionally biased region" description="Basic and acidic residues" evidence="1">
    <location>
        <begin position="318"/>
        <end position="344"/>
    </location>
</feature>
<dbReference type="EMBL" id="JAJSOF020000017">
    <property type="protein sequence ID" value="KAJ4439646.1"/>
    <property type="molecule type" value="Genomic_DNA"/>
</dbReference>
<dbReference type="Pfam" id="PF06202">
    <property type="entry name" value="GDE_C"/>
    <property type="match status" value="1"/>
</dbReference>
<dbReference type="InterPro" id="IPR032790">
    <property type="entry name" value="GDE_C"/>
</dbReference>
<dbReference type="Proteomes" id="UP001148838">
    <property type="component" value="Unassembled WGS sequence"/>
</dbReference>
<name>A0ABQ8SZJ8_PERAM</name>
<evidence type="ECO:0000256" key="1">
    <source>
        <dbReference type="SAM" id="MobiDB-lite"/>
    </source>
</evidence>
<evidence type="ECO:0000313" key="4">
    <source>
        <dbReference type="EMBL" id="KAJ4439646.1"/>
    </source>
</evidence>
<evidence type="ECO:0000313" key="5">
    <source>
        <dbReference type="Proteomes" id="UP001148838"/>
    </source>
</evidence>
<protein>
    <recommendedName>
        <fullName evidence="3">Glycogen debranching enzyme C-terminal domain-containing protein</fullName>
    </recommendedName>
</protein>
<feature type="transmembrane region" description="Helical" evidence="2">
    <location>
        <begin position="475"/>
        <end position="498"/>
    </location>
</feature>
<keyword evidence="5" id="KW-1185">Reference proteome</keyword>
<keyword evidence="2" id="KW-1133">Transmembrane helix</keyword>